<keyword evidence="2" id="KW-0472">Membrane</keyword>
<sequence length="439" mass="50555">MRKGMIFLLLILTAAAIFPEVVRTVEKVIPTFTKDDFVIAQVSFKAGDAIGAEDVKESILNLKKTDLFGLVEIETVKVDSGADIRLNNDSLSRSCDYDTVEVRLITKEMLALLPSFGYSTSSPYYITLGAYFGNLWRIRHKIEFFFTFLQVQEFAMEYTIPSVYSRKYNGIFRGAINQKARGLLDIFEYHKTANLGVGYSFNPKFIPLFTIGYDRVNFKDDSVSFSYLDNDSIGYDEFAFFVVKLTTDHRDDPYFPTKGFYSETSFRKNINWWSTPINHSRFIGEYRLFMPFITGTFAFRNRFTLSSGKLAYYNNSEPENLENRAIPEKDIVAFNRYSGNLELRYPLPFKYTLEYPILGTISINFITTLFADWTLTDSLMSDMSLFDFESYKWGFGAGFLVYSELFNAVGIEVGYAPKNGTTDILENLKYNLLLLSWNF</sequence>
<accession>A0A350HCD4</accession>
<evidence type="ECO:0000256" key="1">
    <source>
        <dbReference type="ARBA" id="ARBA00004370"/>
    </source>
</evidence>
<comment type="caution">
    <text evidence="4">The sequence shown here is derived from an EMBL/GenBank/DDBJ whole genome shotgun (WGS) entry which is preliminary data.</text>
</comment>
<name>A0A350HCD4_UNCW3</name>
<proteinExistence type="predicted"/>
<feature type="domain" description="Bacterial surface antigen (D15)" evidence="3">
    <location>
        <begin position="152"/>
        <end position="309"/>
    </location>
</feature>
<dbReference type="GO" id="GO:0019867">
    <property type="term" value="C:outer membrane"/>
    <property type="evidence" value="ECO:0007669"/>
    <property type="project" value="InterPro"/>
</dbReference>
<dbReference type="Gene3D" id="3.10.20.310">
    <property type="entry name" value="membrane protein fhac"/>
    <property type="match status" value="1"/>
</dbReference>
<reference evidence="4 5" key="1">
    <citation type="journal article" date="2018" name="Nat. Biotechnol.">
        <title>A standardized bacterial taxonomy based on genome phylogeny substantially revises the tree of life.</title>
        <authorList>
            <person name="Parks D.H."/>
            <person name="Chuvochina M."/>
            <person name="Waite D.W."/>
            <person name="Rinke C."/>
            <person name="Skarshewski A."/>
            <person name="Chaumeil P.A."/>
            <person name="Hugenholtz P."/>
        </authorList>
    </citation>
    <scope>NUCLEOTIDE SEQUENCE [LARGE SCALE GENOMIC DNA]</scope>
    <source>
        <strain evidence="4">UBA9956</strain>
    </source>
</reference>
<dbReference type="Proteomes" id="UP000264062">
    <property type="component" value="Unassembled WGS sequence"/>
</dbReference>
<gene>
    <name evidence="4" type="ORF">DCW38_08505</name>
</gene>
<protein>
    <recommendedName>
        <fullName evidence="3">Bacterial surface antigen (D15) domain-containing protein</fullName>
    </recommendedName>
</protein>
<dbReference type="Pfam" id="PF01103">
    <property type="entry name" value="Omp85"/>
    <property type="match status" value="1"/>
</dbReference>
<dbReference type="EMBL" id="DMZY01000254">
    <property type="protein sequence ID" value="HAV93200.1"/>
    <property type="molecule type" value="Genomic_DNA"/>
</dbReference>
<dbReference type="InterPro" id="IPR000184">
    <property type="entry name" value="Bac_surfAg_D15"/>
</dbReference>
<comment type="subcellular location">
    <subcellularLocation>
        <location evidence="1">Membrane</location>
    </subcellularLocation>
</comment>
<dbReference type="Gene3D" id="2.40.160.50">
    <property type="entry name" value="membrane protein fhac: a member of the omp85/tpsb transporter family"/>
    <property type="match status" value="1"/>
</dbReference>
<evidence type="ECO:0000313" key="4">
    <source>
        <dbReference type="EMBL" id="HAV93200.1"/>
    </source>
</evidence>
<organism evidence="4 5">
    <name type="scientific">candidate division WOR-3 bacterium</name>
    <dbReference type="NCBI Taxonomy" id="2052148"/>
    <lineage>
        <taxon>Bacteria</taxon>
        <taxon>Bacteria division WOR-3</taxon>
    </lineage>
</organism>
<evidence type="ECO:0000259" key="3">
    <source>
        <dbReference type="Pfam" id="PF01103"/>
    </source>
</evidence>
<dbReference type="AlphaFoldDB" id="A0A350HCD4"/>
<evidence type="ECO:0000256" key="2">
    <source>
        <dbReference type="ARBA" id="ARBA00023136"/>
    </source>
</evidence>
<evidence type="ECO:0000313" key="5">
    <source>
        <dbReference type="Proteomes" id="UP000264062"/>
    </source>
</evidence>